<organism evidence="2 3">
    <name type="scientific">Longimonas halophila</name>
    <dbReference type="NCBI Taxonomy" id="1469170"/>
    <lineage>
        <taxon>Bacteria</taxon>
        <taxon>Pseudomonadati</taxon>
        <taxon>Rhodothermota</taxon>
        <taxon>Rhodothermia</taxon>
        <taxon>Rhodothermales</taxon>
        <taxon>Salisaetaceae</taxon>
        <taxon>Longimonas</taxon>
    </lineage>
</organism>
<comment type="caution">
    <text evidence="2">The sequence shown here is derived from an EMBL/GenBank/DDBJ whole genome shotgun (WGS) entry which is preliminary data.</text>
</comment>
<evidence type="ECO:0000313" key="2">
    <source>
        <dbReference type="EMBL" id="PEN06998.1"/>
    </source>
</evidence>
<accession>A0A2H3P5E5</accession>
<sequence>MLTLSVSGWWLLLVGAGAITGAAWSYARTQPALPPAWRWGLGTLRAATLFLVALLLLEPFWTRERTTTYPPQLGVLVDNSLSMQHTGIDTSSTSVSAQMDALFDSWIGTLEAAPRIYPFDASLRLDAPRTYDGTSTNLTAALRDARQQYEPYTDTPLSALALVSDGQHNSGPFPLQQAEDAGVPIYPVVVGDTLPQRDVQVRRVRTNERGYVDTPHPVEARIRSIEAAGESVTVSLLGEDGTTLDQTTLSLPEGTADQPVSLSYTPTSAGTRTLTVRVSDLPGQATDATNTQSTTVRIDDRARTAWIVAGSAFPDVGALRRILASNPEWDVSATVLGPQGELLTPLSDAETAPDVLLLAGLPTANTPQRILDRLSDWIDTQPLLVFAGPQVDADRLDALAGERLPASLSAASDQEARVVPHDQAARHPVWTGLDNASAWAQLPPVLIRPSTDARPDAQVLATTERGMPFLHTLQRNQQRSALVTGYRTWRWRTLPPARSTAATLWPTLVTNLARWASTDLDTPVRIRPDAPVFAGTEPVTFSGRVFDGRGEPVSEAAVALTVTNDAGEELPYTMTHAGGGQYRGDAGALPAGSYTYTATATRNGTTLGTDAGSFDVDTPNVERQATRTNLQLMTQLAARTGGEVLFLDEADALPERLQSHPNFTPTDRSERSSAALAHAWPFLVLLIGLLSAEWFLRKRQGLA</sequence>
<dbReference type="InterPro" id="IPR029062">
    <property type="entry name" value="Class_I_gatase-like"/>
</dbReference>
<dbReference type="EMBL" id="PDEP01000006">
    <property type="protein sequence ID" value="PEN06998.1"/>
    <property type="molecule type" value="Genomic_DNA"/>
</dbReference>
<dbReference type="Gene3D" id="3.40.50.880">
    <property type="match status" value="1"/>
</dbReference>
<dbReference type="InterPro" id="IPR036465">
    <property type="entry name" value="vWFA_dom_sf"/>
</dbReference>
<dbReference type="PANTHER" id="PTHR37947:SF1">
    <property type="entry name" value="BLL2462 PROTEIN"/>
    <property type="match status" value="1"/>
</dbReference>
<dbReference type="Gene3D" id="3.40.50.410">
    <property type="entry name" value="von Willebrand factor, type A domain"/>
    <property type="match status" value="1"/>
</dbReference>
<keyword evidence="1" id="KW-0812">Transmembrane</keyword>
<dbReference type="SUPFAM" id="SSF53300">
    <property type="entry name" value="vWA-like"/>
    <property type="match status" value="1"/>
</dbReference>
<dbReference type="AlphaFoldDB" id="A0A2H3P5E5"/>
<reference evidence="2 3" key="1">
    <citation type="submission" date="2017-10" db="EMBL/GenBank/DDBJ databases">
        <title>Draft genome of Longimonas halophila.</title>
        <authorList>
            <person name="Goh K.M."/>
            <person name="Shamsir M.S."/>
            <person name="Lim S.W."/>
        </authorList>
    </citation>
    <scope>NUCLEOTIDE SEQUENCE [LARGE SCALE GENOMIC DNA]</scope>
    <source>
        <strain evidence="2 3">KCTC 42399</strain>
    </source>
</reference>
<feature type="transmembrane region" description="Helical" evidence="1">
    <location>
        <begin position="675"/>
        <end position="696"/>
    </location>
</feature>
<gene>
    <name evidence="2" type="ORF">CRI93_07610</name>
</gene>
<dbReference type="Proteomes" id="UP000221024">
    <property type="component" value="Unassembled WGS sequence"/>
</dbReference>
<name>A0A2H3P5E5_9BACT</name>
<evidence type="ECO:0008006" key="4">
    <source>
        <dbReference type="Google" id="ProtNLM"/>
    </source>
</evidence>
<protein>
    <recommendedName>
        <fullName evidence="4">VWFA domain-containing protein</fullName>
    </recommendedName>
</protein>
<keyword evidence="3" id="KW-1185">Reference proteome</keyword>
<feature type="transmembrane region" description="Helical" evidence="1">
    <location>
        <begin position="39"/>
        <end position="61"/>
    </location>
</feature>
<feature type="transmembrane region" description="Helical" evidence="1">
    <location>
        <begin position="6"/>
        <end position="27"/>
    </location>
</feature>
<dbReference type="CDD" id="cd00198">
    <property type="entry name" value="vWFA"/>
    <property type="match status" value="1"/>
</dbReference>
<dbReference type="SUPFAM" id="SSF52317">
    <property type="entry name" value="Class I glutamine amidotransferase-like"/>
    <property type="match status" value="1"/>
</dbReference>
<keyword evidence="1" id="KW-0472">Membrane</keyword>
<dbReference type="RefSeq" id="WP_098062026.1">
    <property type="nucleotide sequence ID" value="NZ_PDEP01000006.1"/>
</dbReference>
<dbReference type="Gene3D" id="2.60.40.1120">
    <property type="entry name" value="Carboxypeptidase-like, regulatory domain"/>
    <property type="match status" value="1"/>
</dbReference>
<evidence type="ECO:0000313" key="3">
    <source>
        <dbReference type="Proteomes" id="UP000221024"/>
    </source>
</evidence>
<dbReference type="PANTHER" id="PTHR37947">
    <property type="entry name" value="BLL2462 PROTEIN"/>
    <property type="match status" value="1"/>
</dbReference>
<dbReference type="OrthoDB" id="9763076at2"/>
<keyword evidence="1" id="KW-1133">Transmembrane helix</keyword>
<evidence type="ECO:0000256" key="1">
    <source>
        <dbReference type="SAM" id="Phobius"/>
    </source>
</evidence>
<proteinExistence type="predicted"/>